<proteinExistence type="predicted"/>
<dbReference type="Proteomes" id="UP000215335">
    <property type="component" value="Unassembled WGS sequence"/>
</dbReference>
<evidence type="ECO:0000313" key="2">
    <source>
        <dbReference type="EMBL" id="OXU20079.1"/>
    </source>
</evidence>
<accession>A0A232ENX9</accession>
<feature type="region of interest" description="Disordered" evidence="1">
    <location>
        <begin position="44"/>
        <end position="85"/>
    </location>
</feature>
<dbReference type="AlphaFoldDB" id="A0A232ENX9"/>
<organism evidence="2 3">
    <name type="scientific">Trichomalopsis sarcophagae</name>
    <dbReference type="NCBI Taxonomy" id="543379"/>
    <lineage>
        <taxon>Eukaryota</taxon>
        <taxon>Metazoa</taxon>
        <taxon>Ecdysozoa</taxon>
        <taxon>Arthropoda</taxon>
        <taxon>Hexapoda</taxon>
        <taxon>Insecta</taxon>
        <taxon>Pterygota</taxon>
        <taxon>Neoptera</taxon>
        <taxon>Endopterygota</taxon>
        <taxon>Hymenoptera</taxon>
        <taxon>Apocrita</taxon>
        <taxon>Proctotrupomorpha</taxon>
        <taxon>Chalcidoidea</taxon>
        <taxon>Pteromalidae</taxon>
        <taxon>Pteromalinae</taxon>
        <taxon>Trichomalopsis</taxon>
    </lineage>
</organism>
<sequence length="85" mass="9957">MVLNMYNKKQKVAGVCPNICFFFSVSPIRKWHCTRRIPHIHVNVRSSSSRKKNDRPTRRESIKSQVDHRRCASHLSHDAEKLVTT</sequence>
<comment type="caution">
    <text evidence="2">The sequence shown here is derived from an EMBL/GenBank/DDBJ whole genome shotgun (WGS) entry which is preliminary data.</text>
</comment>
<dbReference type="EMBL" id="NNAY01003035">
    <property type="protein sequence ID" value="OXU20079.1"/>
    <property type="molecule type" value="Genomic_DNA"/>
</dbReference>
<reference evidence="2 3" key="1">
    <citation type="journal article" date="2017" name="Curr. Biol.">
        <title>The Evolution of Venom by Co-option of Single-Copy Genes.</title>
        <authorList>
            <person name="Martinson E.O."/>
            <person name="Mrinalini"/>
            <person name="Kelkar Y.D."/>
            <person name="Chang C.H."/>
            <person name="Werren J.H."/>
        </authorList>
    </citation>
    <scope>NUCLEOTIDE SEQUENCE [LARGE SCALE GENOMIC DNA]</scope>
    <source>
        <strain evidence="2 3">Alberta</strain>
        <tissue evidence="2">Whole body</tissue>
    </source>
</reference>
<name>A0A232ENX9_9HYME</name>
<feature type="compositionally biased region" description="Basic and acidic residues" evidence="1">
    <location>
        <begin position="54"/>
        <end position="85"/>
    </location>
</feature>
<keyword evidence="3" id="KW-1185">Reference proteome</keyword>
<gene>
    <name evidence="2" type="ORF">TSAR_007510</name>
</gene>
<protein>
    <submittedName>
        <fullName evidence="2">Uncharacterized protein</fullName>
    </submittedName>
</protein>
<evidence type="ECO:0000313" key="3">
    <source>
        <dbReference type="Proteomes" id="UP000215335"/>
    </source>
</evidence>
<evidence type="ECO:0000256" key="1">
    <source>
        <dbReference type="SAM" id="MobiDB-lite"/>
    </source>
</evidence>